<protein>
    <recommendedName>
        <fullName evidence="10">Glycerol-3-phosphate acyltransferase</fullName>
    </recommendedName>
    <alternativeName>
        <fullName evidence="10">Acyl-PO4 G3P acyltransferase</fullName>
    </alternativeName>
    <alternativeName>
        <fullName evidence="10">Acyl-phosphate--glycerol-3-phosphate acyltransferase</fullName>
    </alternativeName>
    <alternativeName>
        <fullName evidence="10">G3P acyltransferase</fullName>
        <shortName evidence="10">GPAT</shortName>
        <ecNumber evidence="10">2.3.1.275</ecNumber>
    </alternativeName>
    <alternativeName>
        <fullName evidence="10">Lysophosphatidic acid synthase</fullName>
        <shortName evidence="10">LPA synthase</shortName>
    </alternativeName>
</protein>
<gene>
    <name evidence="10 11" type="primary">plsY</name>
    <name evidence="11" type="ORF">NV226_02070</name>
</gene>
<evidence type="ECO:0000256" key="2">
    <source>
        <dbReference type="ARBA" id="ARBA00022516"/>
    </source>
</evidence>
<keyword evidence="9 10" id="KW-1208">Phospholipid metabolism</keyword>
<evidence type="ECO:0000256" key="7">
    <source>
        <dbReference type="ARBA" id="ARBA00023136"/>
    </source>
</evidence>
<dbReference type="EMBL" id="CP102734">
    <property type="protein sequence ID" value="UVD81501.1"/>
    <property type="molecule type" value="Genomic_DNA"/>
</dbReference>
<evidence type="ECO:0000256" key="3">
    <source>
        <dbReference type="ARBA" id="ARBA00022679"/>
    </source>
</evidence>
<organism evidence="11 12">
    <name type="scientific">Mycoplasma iguanae</name>
    <dbReference type="NCBI Taxonomy" id="292461"/>
    <lineage>
        <taxon>Bacteria</taxon>
        <taxon>Bacillati</taxon>
        <taxon>Mycoplasmatota</taxon>
        <taxon>Mollicutes</taxon>
        <taxon>Mycoplasmataceae</taxon>
        <taxon>Mycoplasma</taxon>
    </lineage>
</organism>
<evidence type="ECO:0000256" key="8">
    <source>
        <dbReference type="ARBA" id="ARBA00023209"/>
    </source>
</evidence>
<sequence length="227" mass="25185">MNFYIFLINFIAILFGYLIGSINFAIIFSKKSKKEDIREKGSRNAGATNALRVYGKKAGLLIFLLDVIKSVVAVLVFWIILSQTRDVQSTGNEFQKSLAFIIPQIAGFGVIIGHIWPVFFKFKGGKGAASLAGLFITVNLVLFLIGIVIFLTIYKLWKNVGFSSIVSPLIMIGLTFIPWMTQSTLGNLNQTFDPSLFWISGLVLLISHIFVIGAHHPNIKNMIKNGL</sequence>
<evidence type="ECO:0000256" key="10">
    <source>
        <dbReference type="HAMAP-Rule" id="MF_01043"/>
    </source>
</evidence>
<keyword evidence="2 10" id="KW-0444">Lipid biosynthesis</keyword>
<dbReference type="InterPro" id="IPR003811">
    <property type="entry name" value="G3P_acylTferase_PlsY"/>
</dbReference>
<feature type="transmembrane region" description="Helical" evidence="10">
    <location>
        <begin position="131"/>
        <end position="154"/>
    </location>
</feature>
<feature type="transmembrane region" description="Helical" evidence="10">
    <location>
        <begin position="60"/>
        <end position="81"/>
    </location>
</feature>
<dbReference type="RefSeq" id="WP_258210675.1">
    <property type="nucleotide sequence ID" value="NZ_CP102734.1"/>
</dbReference>
<feature type="transmembrane region" description="Helical" evidence="10">
    <location>
        <begin position="6"/>
        <end position="28"/>
    </location>
</feature>
<proteinExistence type="inferred from homology"/>
<keyword evidence="6 10" id="KW-0443">Lipid metabolism</keyword>
<evidence type="ECO:0000256" key="1">
    <source>
        <dbReference type="ARBA" id="ARBA00022475"/>
    </source>
</evidence>
<feature type="transmembrane region" description="Helical" evidence="10">
    <location>
        <begin position="192"/>
        <end position="214"/>
    </location>
</feature>
<dbReference type="SMART" id="SM01207">
    <property type="entry name" value="G3P_acyltransf"/>
    <property type="match status" value="1"/>
</dbReference>
<comment type="catalytic activity">
    <reaction evidence="10">
        <text>an acyl phosphate + sn-glycerol 3-phosphate = a 1-acyl-sn-glycero-3-phosphate + phosphate</text>
        <dbReference type="Rhea" id="RHEA:34075"/>
        <dbReference type="ChEBI" id="CHEBI:43474"/>
        <dbReference type="ChEBI" id="CHEBI:57597"/>
        <dbReference type="ChEBI" id="CHEBI:57970"/>
        <dbReference type="ChEBI" id="CHEBI:59918"/>
        <dbReference type="EC" id="2.3.1.275"/>
    </reaction>
</comment>
<reference evidence="11" key="1">
    <citation type="submission" date="2022-08" db="EMBL/GenBank/DDBJ databases">
        <title>Complete genome of Mycoplasma iguanae type strain 2327.</title>
        <authorList>
            <person name="Spergser J."/>
        </authorList>
    </citation>
    <scope>NUCLEOTIDE SEQUENCE</scope>
    <source>
        <strain evidence="11">2327</strain>
    </source>
</reference>
<dbReference type="NCBIfam" id="TIGR00023">
    <property type="entry name" value="glycerol-3-phosphate 1-O-acyltransferase PlsY"/>
    <property type="match status" value="1"/>
</dbReference>
<keyword evidence="3 10" id="KW-0808">Transferase</keyword>
<dbReference type="GO" id="GO:0004366">
    <property type="term" value="F:glycerol-3-phosphate O-acyltransferase activity"/>
    <property type="evidence" value="ECO:0007669"/>
    <property type="project" value="UniProtKB-EC"/>
</dbReference>
<accession>A0ABY5R7L3</accession>
<comment type="subcellular location">
    <subcellularLocation>
        <location evidence="10">Cell membrane</location>
        <topology evidence="10">Multi-pass membrane protein</topology>
    </subcellularLocation>
</comment>
<comment type="subunit">
    <text evidence="10">Probably interacts with PlsX.</text>
</comment>
<keyword evidence="5 10" id="KW-1133">Transmembrane helix</keyword>
<dbReference type="EC" id="2.3.1.275" evidence="10"/>
<comment type="pathway">
    <text evidence="10">Lipid metabolism; phospholipid metabolism.</text>
</comment>
<keyword evidence="4 10" id="KW-0812">Transmembrane</keyword>
<feature type="transmembrane region" description="Helical" evidence="10">
    <location>
        <begin position="160"/>
        <end position="180"/>
    </location>
</feature>
<evidence type="ECO:0000313" key="11">
    <source>
        <dbReference type="EMBL" id="UVD81501.1"/>
    </source>
</evidence>
<dbReference type="Proteomes" id="UP001059252">
    <property type="component" value="Chromosome"/>
</dbReference>
<keyword evidence="7 10" id="KW-0472">Membrane</keyword>
<dbReference type="Pfam" id="PF02660">
    <property type="entry name" value="G3P_acyltransf"/>
    <property type="match status" value="1"/>
</dbReference>
<keyword evidence="11" id="KW-0012">Acyltransferase</keyword>
<evidence type="ECO:0000313" key="12">
    <source>
        <dbReference type="Proteomes" id="UP001059252"/>
    </source>
</evidence>
<dbReference type="PANTHER" id="PTHR30309:SF0">
    <property type="entry name" value="GLYCEROL-3-PHOSPHATE ACYLTRANSFERASE-RELATED"/>
    <property type="match status" value="1"/>
</dbReference>
<evidence type="ECO:0000256" key="6">
    <source>
        <dbReference type="ARBA" id="ARBA00023098"/>
    </source>
</evidence>
<keyword evidence="1 10" id="KW-1003">Cell membrane</keyword>
<comment type="function">
    <text evidence="10">Catalyzes the transfer of an acyl group from acyl-phosphate (acyl-PO(4)) to glycerol-3-phosphate (G3P) to form lysophosphatidic acid (LPA). This enzyme utilizes acyl-phosphate as fatty acyl donor, but not acyl-CoA or acyl-ACP.</text>
</comment>
<evidence type="ECO:0000256" key="9">
    <source>
        <dbReference type="ARBA" id="ARBA00023264"/>
    </source>
</evidence>
<dbReference type="HAMAP" id="MF_01043">
    <property type="entry name" value="PlsY"/>
    <property type="match status" value="1"/>
</dbReference>
<evidence type="ECO:0000256" key="5">
    <source>
        <dbReference type="ARBA" id="ARBA00022989"/>
    </source>
</evidence>
<dbReference type="PANTHER" id="PTHR30309">
    <property type="entry name" value="INNER MEMBRANE PROTEIN YGIH"/>
    <property type="match status" value="1"/>
</dbReference>
<name>A0ABY5R7L3_9MOLU</name>
<keyword evidence="8 10" id="KW-0594">Phospholipid biosynthesis</keyword>
<keyword evidence="12" id="KW-1185">Reference proteome</keyword>
<evidence type="ECO:0000256" key="4">
    <source>
        <dbReference type="ARBA" id="ARBA00022692"/>
    </source>
</evidence>
<comment type="similarity">
    <text evidence="10">Belongs to the PlsY family.</text>
</comment>
<feature type="transmembrane region" description="Helical" evidence="10">
    <location>
        <begin position="101"/>
        <end position="119"/>
    </location>
</feature>